<accession>A0ABP6QAI5</accession>
<keyword evidence="2" id="KW-1185">Reference proteome</keyword>
<comment type="caution">
    <text evidence="1">The sequence shown here is derived from an EMBL/GenBank/DDBJ whole genome shotgun (WGS) entry which is preliminary data.</text>
</comment>
<name>A0ABP6QAI5_9ACTN</name>
<reference evidence="2" key="1">
    <citation type="journal article" date="2019" name="Int. J. Syst. Evol. Microbiol.">
        <title>The Global Catalogue of Microorganisms (GCM) 10K type strain sequencing project: providing services to taxonomists for standard genome sequencing and annotation.</title>
        <authorList>
            <consortium name="The Broad Institute Genomics Platform"/>
            <consortium name="The Broad Institute Genome Sequencing Center for Infectious Disease"/>
            <person name="Wu L."/>
            <person name="Ma J."/>
        </authorList>
    </citation>
    <scope>NUCLEOTIDE SEQUENCE [LARGE SCALE GENOMIC DNA]</scope>
    <source>
        <strain evidence="2">JCM 9377</strain>
    </source>
</reference>
<organism evidence="1 2">
    <name type="scientific">Actinocorallia longicatena</name>
    <dbReference type="NCBI Taxonomy" id="111803"/>
    <lineage>
        <taxon>Bacteria</taxon>
        <taxon>Bacillati</taxon>
        <taxon>Actinomycetota</taxon>
        <taxon>Actinomycetes</taxon>
        <taxon>Streptosporangiales</taxon>
        <taxon>Thermomonosporaceae</taxon>
        <taxon>Actinocorallia</taxon>
    </lineage>
</organism>
<proteinExistence type="predicted"/>
<dbReference type="Proteomes" id="UP001501237">
    <property type="component" value="Unassembled WGS sequence"/>
</dbReference>
<gene>
    <name evidence="1" type="ORF">GCM10010468_33600</name>
</gene>
<dbReference type="Pfam" id="PF21863">
    <property type="entry name" value="HTH_67"/>
    <property type="match status" value="1"/>
</dbReference>
<sequence length="282" mass="30377">MDDLTPARRVWAAVEPLHAISYFAPEATGALTATGLRGYWMGYFAGRAAPMGPVSASVVRATFLVFSPARVERALPDAWSFAPVETILAAKIEGASAALRAALPEVPERLVELMEEAAGYCRFDGRPLAAAWAEVPRPDDLHGRLWLAATVLREHRGDGHVAALTRAGLSGLEAGITHVSSGSVSRKIIQESRGWTDDEWNSTVYALSARGILTPDGALTPRGVKLREEIEDDTDRLALDPALRLENKEIDELVSLAAPLCRTLLDGGHYPTRTPVGRLPAL</sequence>
<dbReference type="NCBIfam" id="NF047719">
    <property type="entry name" value="SCO6745_fam_HTH"/>
    <property type="match status" value="1"/>
</dbReference>
<evidence type="ECO:0000313" key="1">
    <source>
        <dbReference type="EMBL" id="GAA3213529.1"/>
    </source>
</evidence>
<evidence type="ECO:0000313" key="2">
    <source>
        <dbReference type="Proteomes" id="UP001501237"/>
    </source>
</evidence>
<dbReference type="RefSeq" id="WP_344829048.1">
    <property type="nucleotide sequence ID" value="NZ_BAAAUV010000007.1"/>
</dbReference>
<dbReference type="EMBL" id="BAAAUV010000007">
    <property type="protein sequence ID" value="GAA3213529.1"/>
    <property type="molecule type" value="Genomic_DNA"/>
</dbReference>
<protein>
    <recommendedName>
        <fullName evidence="3">SalK</fullName>
    </recommendedName>
</protein>
<dbReference type="InterPro" id="IPR054058">
    <property type="entry name" value="HTH_67"/>
</dbReference>
<evidence type="ECO:0008006" key="3">
    <source>
        <dbReference type="Google" id="ProtNLM"/>
    </source>
</evidence>